<dbReference type="PANTHER" id="PTHR42699">
    <property type="match status" value="1"/>
</dbReference>
<dbReference type="Gene3D" id="3.90.1150.10">
    <property type="entry name" value="Aspartate Aminotransferase, domain 1"/>
    <property type="match status" value="1"/>
</dbReference>
<sequence>MAAAIGAPVALPFNDNLGNTIPPDTPHAVSVSLPTWKANVGYEEGESWVVDKMQCGYPRFFIHKSIQKLARSIVSVHGHNDTEYAMLMPSTRCAVRCKDFIKRQSSGVDCSSVRTLDFVPTPEHIAKNTTKILPRVSAVIYPQTLWPAAKAFWQHTGEGISSRRAEFCQKAFDEGHLVDQNSLTQQPQRMSKGPRRYQKNTSVDMSNHTNGTNGHTTPPKTPPGANEHGPDFNGEDISNSAEFVETRFGRNLNTELAAQAKLAIRKRIAGSLTADVDLGEALDKSPNHSTERTRDVPGFSTEDVYLFGTGMNAIFTAHRSLLLARGPAKSIMYGFPYVDTLKVLEKFGPGAQFYGHANGDDLDDLQRRLEGGERFLSLFCEFPGNPLLKSPDLKRLRSLADKYEFAIVIDETIGNFLNVHVLPFADVVVSSLTKVFSGDSNVMGGALIINPRSKWYNALKAVLGAEYEDNQFEEDSVYLERNSRDFVDRIKRINVNAEAIADVLRTSTKVKQVNYPKYADTKDNYDACRLPDGGYGGLLSATFHSVEDAAVFYDNLDTHKGPSLGTNFTLSSPFVLLAHYGELDWAAQYGCEVSLVRFSVGLEDTDELVKVFNTALDCIPERNG</sequence>
<dbReference type="PANTHER" id="PTHR42699:SF1">
    <property type="entry name" value="CYSTATHIONINE GAMMA-SYNTHASE-RELATED"/>
    <property type="match status" value="1"/>
</dbReference>
<comment type="catalytic activity">
    <reaction evidence="6">
        <text>O-succinyl-L-homoserine + L-cysteine = L,L-cystathionine + succinate + H(+)</text>
        <dbReference type="Rhea" id="RHEA:20397"/>
        <dbReference type="ChEBI" id="CHEBI:15378"/>
        <dbReference type="ChEBI" id="CHEBI:30031"/>
        <dbReference type="ChEBI" id="CHEBI:35235"/>
        <dbReference type="ChEBI" id="CHEBI:57661"/>
        <dbReference type="ChEBI" id="CHEBI:58161"/>
        <dbReference type="EC" id="2.5.1.48"/>
    </reaction>
</comment>
<feature type="compositionally biased region" description="Low complexity" evidence="12">
    <location>
        <begin position="207"/>
        <end position="218"/>
    </location>
</feature>
<keyword evidence="3" id="KW-0808">Transferase</keyword>
<dbReference type="GO" id="GO:0019346">
    <property type="term" value="P:transsulfuration"/>
    <property type="evidence" value="ECO:0007669"/>
    <property type="project" value="InterPro"/>
</dbReference>
<dbReference type="FunFam" id="3.90.1150.10:FF:000063">
    <property type="entry name" value="Probable cystathionine gamma-synthase"/>
    <property type="match status" value="1"/>
</dbReference>
<dbReference type="EMBL" id="CP099429">
    <property type="protein sequence ID" value="USW59305.1"/>
    <property type="molecule type" value="Genomic_DNA"/>
</dbReference>
<protein>
    <recommendedName>
        <fullName evidence="10">cystathionine gamma-synthase</fullName>
        <ecNumber evidence="10">2.5.1.48</ecNumber>
    </recommendedName>
    <alternativeName>
        <fullName evidence="11">O-succinylhomoserine (thiol)-lyase</fullName>
    </alternativeName>
</protein>
<evidence type="ECO:0000256" key="12">
    <source>
        <dbReference type="SAM" id="MobiDB-lite"/>
    </source>
</evidence>
<dbReference type="InterPro" id="IPR000277">
    <property type="entry name" value="Cys/Met-Metab_PyrdxlP-dep_enz"/>
</dbReference>
<dbReference type="SUPFAM" id="SSF53383">
    <property type="entry name" value="PLP-dependent transferases"/>
    <property type="match status" value="1"/>
</dbReference>
<keyword evidence="4" id="KW-0663">Pyridoxal phosphate</keyword>
<accession>A0A9Q9B6S9</accession>
<feature type="compositionally biased region" description="Polar residues" evidence="12">
    <location>
        <begin position="179"/>
        <end position="189"/>
    </location>
</feature>
<proteinExistence type="inferred from homology"/>
<name>A0A9Q9B6S9_9PEZI</name>
<dbReference type="GO" id="GO:0003962">
    <property type="term" value="F:cystathionine gamma-synthase activity"/>
    <property type="evidence" value="ECO:0007669"/>
    <property type="project" value="UniProtKB-EC"/>
</dbReference>
<evidence type="ECO:0000256" key="5">
    <source>
        <dbReference type="ARBA" id="ARBA00023167"/>
    </source>
</evidence>
<evidence type="ECO:0000256" key="7">
    <source>
        <dbReference type="ARBA" id="ARBA00058439"/>
    </source>
</evidence>
<dbReference type="Gene3D" id="3.40.640.10">
    <property type="entry name" value="Type I PLP-dependent aspartate aminotransferase-like (Major domain)"/>
    <property type="match status" value="1"/>
</dbReference>
<dbReference type="AlphaFoldDB" id="A0A9Q9B6S9"/>
<dbReference type="GO" id="GO:0009086">
    <property type="term" value="P:methionine biosynthetic process"/>
    <property type="evidence" value="ECO:0007669"/>
    <property type="project" value="UniProtKB-KW"/>
</dbReference>
<dbReference type="FunFam" id="3.40.640.10:FF:000111">
    <property type="entry name" value="Cystathionine gamma-synthase"/>
    <property type="match status" value="1"/>
</dbReference>
<dbReference type="GO" id="GO:0030170">
    <property type="term" value="F:pyridoxal phosphate binding"/>
    <property type="evidence" value="ECO:0007669"/>
    <property type="project" value="InterPro"/>
</dbReference>
<dbReference type="InterPro" id="IPR051750">
    <property type="entry name" value="Trans-sulfuration_enzymes"/>
</dbReference>
<feature type="region of interest" description="Disordered" evidence="12">
    <location>
        <begin position="178"/>
        <end position="237"/>
    </location>
</feature>
<comment type="similarity">
    <text evidence="9">Belongs to the trans-sulfuration enzymes family. MET7 subfamily.</text>
</comment>
<dbReference type="EC" id="2.5.1.48" evidence="10"/>
<evidence type="ECO:0000256" key="3">
    <source>
        <dbReference type="ARBA" id="ARBA00022679"/>
    </source>
</evidence>
<gene>
    <name evidence="13" type="ORF">Slin15195_G126240</name>
</gene>
<dbReference type="OrthoDB" id="10047078at2759"/>
<dbReference type="Proteomes" id="UP001056384">
    <property type="component" value="Chromosome 12"/>
</dbReference>
<dbReference type="Pfam" id="PF01053">
    <property type="entry name" value="Cys_Met_Meta_PP"/>
    <property type="match status" value="1"/>
</dbReference>
<evidence type="ECO:0000256" key="10">
    <source>
        <dbReference type="ARBA" id="ARBA00066530"/>
    </source>
</evidence>
<comment type="function">
    <text evidence="7">Catalyzes the formation of L-cystathionine from O-succinyl-L-homoserine (OSHS) and L-cysteine, via a gamma-replacement reaction. In the absence of thiol, catalyzes gamma-elimination to form 2-oxobutanoate, succinate and ammonia.</text>
</comment>
<evidence type="ECO:0000313" key="13">
    <source>
        <dbReference type="EMBL" id="USW59305.1"/>
    </source>
</evidence>
<keyword evidence="2" id="KW-0028">Amino-acid biosynthesis</keyword>
<reference evidence="13" key="1">
    <citation type="submission" date="2022-06" db="EMBL/GenBank/DDBJ databases">
        <title>Complete genome sequences of two strains of the flax pathogen Septoria linicola.</title>
        <authorList>
            <person name="Lapalu N."/>
            <person name="Simon A."/>
            <person name="Demenou B."/>
            <person name="Paumier D."/>
            <person name="Guillot M.-P."/>
            <person name="Gout L."/>
            <person name="Valade R."/>
        </authorList>
    </citation>
    <scope>NUCLEOTIDE SEQUENCE</scope>
    <source>
        <strain evidence="13">SE15195</strain>
    </source>
</reference>
<evidence type="ECO:0000256" key="9">
    <source>
        <dbReference type="ARBA" id="ARBA00061376"/>
    </source>
</evidence>
<comment type="pathway">
    <text evidence="8">Amino-acid biosynthesis; L-methionine biosynthesis via de novo pathway; L-cystathionine from O-succinyl-L-homoserine: step 1/1.</text>
</comment>
<evidence type="ECO:0000256" key="11">
    <source>
        <dbReference type="ARBA" id="ARBA00083849"/>
    </source>
</evidence>
<evidence type="ECO:0000256" key="1">
    <source>
        <dbReference type="ARBA" id="ARBA00001933"/>
    </source>
</evidence>
<evidence type="ECO:0000256" key="8">
    <source>
        <dbReference type="ARBA" id="ARBA00060510"/>
    </source>
</evidence>
<keyword evidence="5" id="KW-0486">Methionine biosynthesis</keyword>
<dbReference type="InterPro" id="IPR015421">
    <property type="entry name" value="PyrdxlP-dep_Trfase_major"/>
</dbReference>
<comment type="cofactor">
    <cofactor evidence="1">
        <name>pyridoxal 5'-phosphate</name>
        <dbReference type="ChEBI" id="CHEBI:597326"/>
    </cofactor>
</comment>
<evidence type="ECO:0000256" key="2">
    <source>
        <dbReference type="ARBA" id="ARBA00022605"/>
    </source>
</evidence>
<keyword evidence="14" id="KW-1185">Reference proteome</keyword>
<dbReference type="InterPro" id="IPR015424">
    <property type="entry name" value="PyrdxlP-dep_Trfase"/>
</dbReference>
<dbReference type="InterPro" id="IPR015422">
    <property type="entry name" value="PyrdxlP-dep_Trfase_small"/>
</dbReference>
<evidence type="ECO:0000313" key="14">
    <source>
        <dbReference type="Proteomes" id="UP001056384"/>
    </source>
</evidence>
<evidence type="ECO:0000256" key="4">
    <source>
        <dbReference type="ARBA" id="ARBA00022898"/>
    </source>
</evidence>
<evidence type="ECO:0000256" key="6">
    <source>
        <dbReference type="ARBA" id="ARBA00051441"/>
    </source>
</evidence>
<organism evidence="13 14">
    <name type="scientific">Septoria linicola</name>
    <dbReference type="NCBI Taxonomy" id="215465"/>
    <lineage>
        <taxon>Eukaryota</taxon>
        <taxon>Fungi</taxon>
        <taxon>Dikarya</taxon>
        <taxon>Ascomycota</taxon>
        <taxon>Pezizomycotina</taxon>
        <taxon>Dothideomycetes</taxon>
        <taxon>Dothideomycetidae</taxon>
        <taxon>Mycosphaerellales</taxon>
        <taxon>Mycosphaerellaceae</taxon>
        <taxon>Septoria</taxon>
    </lineage>
</organism>